<evidence type="ECO:0000256" key="3">
    <source>
        <dbReference type="ARBA" id="ARBA00022737"/>
    </source>
</evidence>
<dbReference type="InterPro" id="IPR011990">
    <property type="entry name" value="TPR-like_helical_dom_sf"/>
</dbReference>
<dbReference type="EMBL" id="FMZV01000017">
    <property type="protein sequence ID" value="SDE32542.1"/>
    <property type="molecule type" value="Genomic_DNA"/>
</dbReference>
<evidence type="ECO:0000313" key="6">
    <source>
        <dbReference type="Proteomes" id="UP000199628"/>
    </source>
</evidence>
<protein>
    <recommendedName>
        <fullName evidence="2">Tetratricopeptide repeat protein 38</fullName>
    </recommendedName>
</protein>
<gene>
    <name evidence="5" type="ORF">SAMN04488239_11750</name>
</gene>
<dbReference type="PANTHER" id="PTHR16263:SF4">
    <property type="entry name" value="TETRATRICOPEPTIDE REPEAT PROTEIN 38"/>
    <property type="match status" value="1"/>
</dbReference>
<accession>A0A1G7BZP2</accession>
<name>A0A1G7BZP2_9RHOB</name>
<dbReference type="Proteomes" id="UP000199628">
    <property type="component" value="Unassembled WGS sequence"/>
</dbReference>
<organism evidence="5 6">
    <name type="scientific">Ruegeria marina</name>
    <dbReference type="NCBI Taxonomy" id="639004"/>
    <lineage>
        <taxon>Bacteria</taxon>
        <taxon>Pseudomonadati</taxon>
        <taxon>Pseudomonadota</taxon>
        <taxon>Alphaproteobacteria</taxon>
        <taxon>Rhodobacterales</taxon>
        <taxon>Roseobacteraceae</taxon>
        <taxon>Ruegeria</taxon>
    </lineage>
</organism>
<dbReference type="OrthoDB" id="9815900at2"/>
<dbReference type="STRING" id="639004.SAMN04488239_11750"/>
<reference evidence="6" key="1">
    <citation type="submission" date="2016-10" db="EMBL/GenBank/DDBJ databases">
        <authorList>
            <person name="Varghese N."/>
            <person name="Submissions S."/>
        </authorList>
    </citation>
    <scope>NUCLEOTIDE SEQUENCE [LARGE SCALE GENOMIC DNA]</scope>
    <source>
        <strain evidence="6">CGMCC 1.9108</strain>
    </source>
</reference>
<evidence type="ECO:0000313" key="5">
    <source>
        <dbReference type="EMBL" id="SDE32542.1"/>
    </source>
</evidence>
<comment type="similarity">
    <text evidence="1">Belongs to the TTC38 family.</text>
</comment>
<dbReference type="SUPFAM" id="SSF48452">
    <property type="entry name" value="TPR-like"/>
    <property type="match status" value="1"/>
</dbReference>
<dbReference type="AlphaFoldDB" id="A0A1G7BZP2"/>
<dbReference type="InterPro" id="IPR033891">
    <property type="entry name" value="TTC38"/>
</dbReference>
<evidence type="ECO:0000256" key="2">
    <source>
        <dbReference type="ARBA" id="ARBA00019992"/>
    </source>
</evidence>
<keyword evidence="4" id="KW-0802">TPR repeat</keyword>
<dbReference type="Gene3D" id="1.25.40.10">
    <property type="entry name" value="Tetratricopeptide repeat domain"/>
    <property type="match status" value="1"/>
</dbReference>
<evidence type="ECO:0000256" key="1">
    <source>
        <dbReference type="ARBA" id="ARBA00005857"/>
    </source>
</evidence>
<keyword evidence="3" id="KW-0677">Repeat</keyword>
<sequence length="430" mass="46257">MTLRDAYGNPLSTGSTTAVDHYDQAVRLFLAGQFGAVSEFENAVAADPGFSLGHAGLARARMMSGDMPGVRAAIATALELAPHADTREQQHIEAMNLLLGGQPRAARQVVLAHVRDYPRDAMAAQLCTNIFGLIGFSGEVGREAELLAYTSALLPHYGEDWWMMSMHALSLCETGQVDASLRLMEKSLALNPDNANGSHFKAHALYEAGDMAAGRTYLADWMRGYDDRAVLHGHLSWHQALWALHDGDEAEMWALVDRSIGPGAAKGLPINVLTDTAAILYRAELAGVAVDPMRWTAISDYAARFFPETGQSFADMHAALAHAMAGQGDRVVHIAETATGFAGDMVRPVARAWAAIARQDWAGALADLVQVLATNERLGGSRAQRDLLELAYVNVLVRLGLTEEARRNLKARRPVLSSAPPVSDLVGTVA</sequence>
<evidence type="ECO:0000256" key="4">
    <source>
        <dbReference type="ARBA" id="ARBA00022803"/>
    </source>
</evidence>
<dbReference type="CDD" id="cd05804">
    <property type="entry name" value="StaR_like"/>
    <property type="match status" value="1"/>
</dbReference>
<keyword evidence="6" id="KW-1185">Reference proteome</keyword>
<dbReference type="RefSeq" id="WP_093035890.1">
    <property type="nucleotide sequence ID" value="NZ_FMZV01000017.1"/>
</dbReference>
<dbReference type="PANTHER" id="PTHR16263">
    <property type="entry name" value="TETRATRICOPEPTIDE REPEAT PROTEIN 38"/>
    <property type="match status" value="1"/>
</dbReference>
<proteinExistence type="inferred from homology"/>